<keyword evidence="3" id="KW-1185">Reference proteome</keyword>
<gene>
    <name evidence="2" type="ORF">INQ42_03260</name>
</gene>
<dbReference type="EMBL" id="CP063657">
    <property type="protein sequence ID" value="QOW22622.1"/>
    <property type="molecule type" value="Genomic_DNA"/>
</dbReference>
<reference evidence="2 3" key="1">
    <citation type="submission" date="2020-10" db="EMBL/GenBank/DDBJ databases">
        <title>complete genome sequencing of Lysobacter sp. H23M41.</title>
        <authorList>
            <person name="Bae J.-W."/>
            <person name="Lee S.-Y."/>
        </authorList>
    </citation>
    <scope>NUCLEOTIDE SEQUENCE [LARGE SCALE GENOMIC DNA]</scope>
    <source>
        <strain evidence="2 3">H23M41</strain>
    </source>
</reference>
<proteinExistence type="predicted"/>
<dbReference type="RefSeq" id="WP_194035117.1">
    <property type="nucleotide sequence ID" value="NZ_CP063657.1"/>
</dbReference>
<protein>
    <submittedName>
        <fullName evidence="2">DUF4381 family protein</fullName>
    </submittedName>
</protein>
<evidence type="ECO:0000313" key="3">
    <source>
        <dbReference type="Proteomes" id="UP000593932"/>
    </source>
</evidence>
<keyword evidence="1" id="KW-1133">Transmembrane helix</keyword>
<feature type="transmembrane region" description="Helical" evidence="1">
    <location>
        <begin position="25"/>
        <end position="43"/>
    </location>
</feature>
<organism evidence="2 3">
    <name type="scientific">Novilysobacter avium</name>
    <dbReference type="NCBI Taxonomy" id="2781023"/>
    <lineage>
        <taxon>Bacteria</taxon>
        <taxon>Pseudomonadati</taxon>
        <taxon>Pseudomonadota</taxon>
        <taxon>Gammaproteobacteria</taxon>
        <taxon>Lysobacterales</taxon>
        <taxon>Lysobacteraceae</taxon>
        <taxon>Novilysobacter</taxon>
    </lineage>
</organism>
<keyword evidence="1" id="KW-0812">Transmembrane</keyword>
<evidence type="ECO:0000313" key="2">
    <source>
        <dbReference type="EMBL" id="QOW22622.1"/>
    </source>
</evidence>
<evidence type="ECO:0000256" key="1">
    <source>
        <dbReference type="SAM" id="Phobius"/>
    </source>
</evidence>
<dbReference type="Proteomes" id="UP000593932">
    <property type="component" value="Chromosome"/>
</dbReference>
<name>A0A7S6ZUY5_9GAMM</name>
<dbReference type="Pfam" id="PF14316">
    <property type="entry name" value="DUF4381"/>
    <property type="match status" value="1"/>
</dbReference>
<dbReference type="InterPro" id="IPR025489">
    <property type="entry name" value="DUF4381"/>
</dbReference>
<accession>A0A7S6ZUY5</accession>
<keyword evidence="1" id="KW-0472">Membrane</keyword>
<sequence length="162" mass="17935">MQDPTLLLRDIHQPPAPPFWPPAPGWWLLAGAVLLVLGIVMGLRWKRARRRREIAAIFDNALDEAATPTAEVAAISQLLRRAARRIDPEADRLQGDAWLAFLDRPAGNTRRSRKASATDGGFGGAPGRLLLEGAFRPEVDPADVATLRSLARARFQQWMLDQ</sequence>